<reference evidence="1 2" key="1">
    <citation type="submission" date="2015-11" db="EMBL/GenBank/DDBJ databases">
        <title>Genome Sequence of Bacillus simplex strain VanAntwerpen2.</title>
        <authorList>
            <person name="Couger M.B."/>
        </authorList>
    </citation>
    <scope>NUCLEOTIDE SEQUENCE [LARGE SCALE GENOMIC DNA]</scope>
    <source>
        <strain evidence="1 2">VanAntwerpen02</strain>
    </source>
</reference>
<dbReference type="EMBL" id="LNNH01000028">
    <property type="protein sequence ID" value="KWW17331.1"/>
    <property type="molecule type" value="Genomic_DNA"/>
</dbReference>
<gene>
    <name evidence="1" type="ORF">AS888_22270</name>
</gene>
<proteinExistence type="predicted"/>
<name>A0A120GP47_9BACI</name>
<protein>
    <submittedName>
        <fullName evidence="1">Uncharacterized protein</fullName>
    </submittedName>
</protein>
<evidence type="ECO:0000313" key="1">
    <source>
        <dbReference type="EMBL" id="KWW17331.1"/>
    </source>
</evidence>
<dbReference type="RefSeq" id="WP_061142878.1">
    <property type="nucleotide sequence ID" value="NZ_LNNH01000028.1"/>
</dbReference>
<organism evidence="1 2">
    <name type="scientific">Peribacillus simplex</name>
    <dbReference type="NCBI Taxonomy" id="1478"/>
    <lineage>
        <taxon>Bacteria</taxon>
        <taxon>Bacillati</taxon>
        <taxon>Bacillota</taxon>
        <taxon>Bacilli</taxon>
        <taxon>Bacillales</taxon>
        <taxon>Bacillaceae</taxon>
        <taxon>Peribacillus</taxon>
    </lineage>
</organism>
<sequence>MYLTDSNEIKKKLTIIYNEVCKGLFGAGTTLLKIEIDDQFITFRTKHRRTPQSLALECEVPALKREVDVQMSQIFKKRIKEYLEQEFDLEVEVILRDYDYVTQWSITEVILAENE</sequence>
<comment type="caution">
    <text evidence="1">The sequence shown here is derived from an EMBL/GenBank/DDBJ whole genome shotgun (WGS) entry which is preliminary data.</text>
</comment>
<accession>A0A120GP47</accession>
<dbReference type="AlphaFoldDB" id="A0A120GP47"/>
<dbReference type="Proteomes" id="UP000064189">
    <property type="component" value="Unassembled WGS sequence"/>
</dbReference>
<evidence type="ECO:0000313" key="2">
    <source>
        <dbReference type="Proteomes" id="UP000064189"/>
    </source>
</evidence>
<keyword evidence="2" id="KW-1185">Reference proteome</keyword>